<comment type="domain">
    <text evidence="15">The N-terminal DNA-binding domain is a ssDNA-dependent ATPase and has ATP-dependent 3'-5' helicase function. This domain interacts with RecC.</text>
</comment>
<feature type="compositionally biased region" description="Basic and acidic residues" evidence="17">
    <location>
        <begin position="801"/>
        <end position="817"/>
    </location>
</feature>
<accession>A0ABW5W7B7</accession>
<dbReference type="EMBL" id="JBHUOF010000012">
    <property type="protein sequence ID" value="MFD2799827.1"/>
    <property type="molecule type" value="Genomic_DNA"/>
</dbReference>
<dbReference type="PANTHER" id="PTHR11070:SF23">
    <property type="entry name" value="RECBCD ENZYME SUBUNIT RECB"/>
    <property type="match status" value="1"/>
</dbReference>
<reference evidence="21" key="1">
    <citation type="journal article" date="2019" name="Int. J. Syst. Evol. Microbiol.">
        <title>The Global Catalogue of Microorganisms (GCM) 10K type strain sequencing project: providing services to taxonomists for standard genome sequencing and annotation.</title>
        <authorList>
            <consortium name="The Broad Institute Genomics Platform"/>
            <consortium name="The Broad Institute Genome Sequencing Center for Infectious Disease"/>
            <person name="Wu L."/>
            <person name="Ma J."/>
        </authorList>
    </citation>
    <scope>NUCLEOTIDE SEQUENCE [LARGE SCALE GENOMIC DNA]</scope>
    <source>
        <strain evidence="21">IBRC-M 10906</strain>
    </source>
</reference>
<comment type="miscellaneous">
    <text evidence="15">In the RecBCD complex, RecB has a slow 3'-5' helicase, an exonuclease activity and loads RecA onto ssDNA, RecD has a fast 5'-3' helicase activity, while RecC stimulates the ATPase and processivity of the RecB helicase and contributes to recognition of the Chi site.</text>
</comment>
<evidence type="ECO:0000259" key="18">
    <source>
        <dbReference type="PROSITE" id="PS51198"/>
    </source>
</evidence>
<keyword evidence="5 15" id="KW-0378">Hydrolase</keyword>
<evidence type="ECO:0000256" key="12">
    <source>
        <dbReference type="ARBA" id="ARBA00023235"/>
    </source>
</evidence>
<feature type="active site" description="For nuclease activity" evidence="15">
    <location>
        <position position="990"/>
    </location>
</feature>
<keyword evidence="10 15" id="KW-0238">DNA-binding</keyword>
<protein>
    <recommendedName>
        <fullName evidence="15">RecBCD enzyme subunit RecB</fullName>
        <ecNumber evidence="15">3.1.11.5</ecNumber>
        <ecNumber evidence="15">5.6.2.4</ecNumber>
    </recommendedName>
    <alternativeName>
        <fullName evidence="15">DNA 3'-5' helicase subunit RecB</fullName>
    </alternativeName>
    <alternativeName>
        <fullName evidence="15">Exonuclease V subunit RecB</fullName>
        <shortName evidence="15">ExoV subunit RecB</shortName>
    </alternativeName>
    <alternativeName>
        <fullName evidence="15">Helicase/nuclease RecBCD subunit RecB</fullName>
    </alternativeName>
</protein>
<comment type="catalytic activity">
    <reaction evidence="14 15">
        <text>ATP + H2O = ADP + phosphate + H(+)</text>
        <dbReference type="Rhea" id="RHEA:13065"/>
        <dbReference type="ChEBI" id="CHEBI:15377"/>
        <dbReference type="ChEBI" id="CHEBI:15378"/>
        <dbReference type="ChEBI" id="CHEBI:30616"/>
        <dbReference type="ChEBI" id="CHEBI:43474"/>
        <dbReference type="ChEBI" id="CHEBI:456216"/>
        <dbReference type="EC" id="5.6.2.4"/>
    </reaction>
</comment>
<evidence type="ECO:0000256" key="4">
    <source>
        <dbReference type="ARBA" id="ARBA00022763"/>
    </source>
</evidence>
<keyword evidence="12 15" id="KW-0413">Isomerase</keyword>
<evidence type="ECO:0000256" key="13">
    <source>
        <dbReference type="ARBA" id="ARBA00034617"/>
    </source>
</evidence>
<evidence type="ECO:0000256" key="7">
    <source>
        <dbReference type="ARBA" id="ARBA00022839"/>
    </source>
</evidence>
<comment type="caution">
    <text evidence="20">The sequence shown here is derived from an EMBL/GenBank/DDBJ whole genome shotgun (WGS) entry which is preliminary data.</text>
</comment>
<feature type="binding site" evidence="15">
    <location>
        <position position="854"/>
    </location>
    <ligand>
        <name>Mg(2+)</name>
        <dbReference type="ChEBI" id="CHEBI:18420"/>
    </ligand>
</feature>
<evidence type="ECO:0000256" key="2">
    <source>
        <dbReference type="ARBA" id="ARBA00022723"/>
    </source>
</evidence>
<evidence type="ECO:0000256" key="16">
    <source>
        <dbReference type="PROSITE-ProRule" id="PRU00560"/>
    </source>
</evidence>
<dbReference type="Gene3D" id="3.90.320.10">
    <property type="match status" value="1"/>
</dbReference>
<evidence type="ECO:0000256" key="9">
    <source>
        <dbReference type="ARBA" id="ARBA00022842"/>
    </source>
</evidence>
<keyword evidence="8 15" id="KW-0067">ATP-binding</keyword>
<evidence type="ECO:0000256" key="10">
    <source>
        <dbReference type="ARBA" id="ARBA00023125"/>
    </source>
</evidence>
<evidence type="ECO:0000313" key="20">
    <source>
        <dbReference type="EMBL" id="MFD2799827.1"/>
    </source>
</evidence>
<evidence type="ECO:0000256" key="1">
    <source>
        <dbReference type="ARBA" id="ARBA00022722"/>
    </source>
</evidence>
<feature type="domain" description="UvrD-like helicase ATP-binding" evidence="18">
    <location>
        <begin position="1"/>
        <end position="331"/>
    </location>
</feature>
<dbReference type="Gene3D" id="3.40.50.300">
    <property type="entry name" value="P-loop containing nucleotide triphosphate hydrolases"/>
    <property type="match status" value="2"/>
</dbReference>
<keyword evidence="2 15" id="KW-0479">Metal-binding</keyword>
<keyword evidence="4 15" id="KW-0227">DNA damage</keyword>
<feature type="binding site" evidence="16">
    <location>
        <begin position="22"/>
        <end position="29"/>
    </location>
    <ligand>
        <name>ATP</name>
        <dbReference type="ChEBI" id="CHEBI:30616"/>
    </ligand>
</feature>
<dbReference type="PANTHER" id="PTHR11070">
    <property type="entry name" value="UVRD / RECB / PCRA DNA HELICASE FAMILY MEMBER"/>
    <property type="match status" value="1"/>
</dbReference>
<evidence type="ECO:0000256" key="15">
    <source>
        <dbReference type="HAMAP-Rule" id="MF_01485"/>
    </source>
</evidence>
<comment type="similarity">
    <text evidence="15">Belongs to the helicase family. UvrD subfamily.</text>
</comment>
<dbReference type="SUPFAM" id="SSF52540">
    <property type="entry name" value="P-loop containing nucleoside triphosphate hydrolases"/>
    <property type="match status" value="1"/>
</dbReference>
<dbReference type="PROSITE" id="PS51198">
    <property type="entry name" value="UVRD_HELICASE_ATP_BIND"/>
    <property type="match status" value="1"/>
</dbReference>
<keyword evidence="9 15" id="KW-0460">Magnesium</keyword>
<keyword evidence="1 15" id="KW-0540">Nuclease</keyword>
<evidence type="ECO:0000256" key="14">
    <source>
        <dbReference type="ARBA" id="ARBA00048988"/>
    </source>
</evidence>
<dbReference type="InterPro" id="IPR011335">
    <property type="entry name" value="Restrct_endonuc-II-like"/>
</dbReference>
<sequence>MSQGSRFDLTGPLPSGTTVIEASAGTGKTYAIAGLATRYLAEGVAELSQLMLVTFGRAATQELRERTRARLVGAAAALADPRRARTGTDPLLAYLASGDEQSVRARRLRLLRAVSDFDAATIATTHGFCQQMLDSLGTAGEREPDAVLVESVDDLAEEVISDLYLAGYRDADEPLLPLSEAREAAWAAIRDAQATLAPADAPPDTVAGRRVAFAEAARDEVRRRKRRRGIRDFDDLLVLLRDTLAHPVHGPAACRRVRERYRVVLVDEFQDTDPVQWEVLRLAFHGSVTMILVGDPKQAIYAFRGAEVLAYLDAVRAADHRLALETNWRSDAGLLTALEQVYAGAALGHPEIMAHPVAPAISAARLPGSAPLRLRYVDRTGCGPQNTRGFPAVDAVRRRIAADLADDVVALLESRPALGTDRDRRPLVPSDVAVLVRNRTQIALVRDALHEAGVASVLAGGTSVFTTPAAEEWLRLLQGIEHPHRPARVRLAALTPLIGVSAAELDTGGDDLVADLAGLLRELGATFAQAGVAAMVERLAGRTRLDERIMGMDGGGRMLTDIRHLAQLLNRAATAQSLGLTALIHWLSARMSEEQRVTSADRSRMLDRDSAAVHIVTIHASKGLEYPVVYLPFGWDGAKPQNVESLLLHEDDHRVRDVGGRRAPGYAERKTRHQREEEGEDLRLLYVALTRAMCRVVAWWAPTATTRSGPLHRLLFGRADGHATPSGAAPVPADADLAARFSDWAKPAGGTIEIEQVPDVPARRYWQPPVEPHPELAVAAFTRSVDSSWRRASYSALTAATHERPGSASEPEERVTVDEPDTPPLAPARLGEGSATTSLMNDLPSGREFGSLVHTILERIDTSAGDLAVEVRQRCADAAARRMSDVDVVTLATAVTAALRTPLGDGTLADVSPADRLTELDFEFPVPTRVSVSSLAELVHAHLPADDPLAGYVDVLATLRPPPLLGFLTGSIDAVLRRTGPAGPEFMVVDYKTNKLAAGCVHTGHYSQEAMVAEMIRAHYPLQALLYLVALHRYLRWRLPGYDPRRHLGGARYLFLRGMVGPDTPPGCGVFSWRPPAALVTALSDLLAAT</sequence>
<proteinExistence type="inferred from homology"/>
<evidence type="ECO:0000256" key="6">
    <source>
        <dbReference type="ARBA" id="ARBA00022806"/>
    </source>
</evidence>
<dbReference type="Pfam" id="PF12705">
    <property type="entry name" value="PDDEXK_1"/>
    <property type="match status" value="1"/>
</dbReference>
<dbReference type="InterPro" id="IPR014017">
    <property type="entry name" value="DNA_helicase_UvrD-like_C"/>
</dbReference>
<dbReference type="Gene3D" id="1.10.486.10">
    <property type="entry name" value="PCRA, domain 4"/>
    <property type="match status" value="1"/>
</dbReference>
<dbReference type="RefSeq" id="WP_377392017.1">
    <property type="nucleotide sequence ID" value="NZ_JBHSAN010000027.1"/>
</dbReference>
<evidence type="ECO:0000256" key="5">
    <source>
        <dbReference type="ARBA" id="ARBA00022801"/>
    </source>
</evidence>
<evidence type="ECO:0000259" key="19">
    <source>
        <dbReference type="PROSITE" id="PS51217"/>
    </source>
</evidence>
<dbReference type="PROSITE" id="PS51217">
    <property type="entry name" value="UVRD_HELICASE_CTER"/>
    <property type="match status" value="1"/>
</dbReference>
<dbReference type="CDD" id="cd22352">
    <property type="entry name" value="RecB_C-like"/>
    <property type="match status" value="1"/>
</dbReference>
<dbReference type="EC" id="3.1.11.5" evidence="15"/>
<dbReference type="EC" id="5.6.2.4" evidence="15"/>
<keyword evidence="21" id="KW-1185">Reference proteome</keyword>
<keyword evidence="6 15" id="KW-0347">Helicase</keyword>
<dbReference type="InterPro" id="IPR011604">
    <property type="entry name" value="PDDEXK-like_dom_sf"/>
</dbReference>
<feature type="region of interest" description="DNA-binding and helicase activity, interacts with RecC" evidence="15">
    <location>
        <begin position="1"/>
        <end position="771"/>
    </location>
</feature>
<dbReference type="InterPro" id="IPR027417">
    <property type="entry name" value="P-loop_NTPase"/>
</dbReference>
<dbReference type="Proteomes" id="UP001597478">
    <property type="component" value="Unassembled WGS sequence"/>
</dbReference>
<keyword evidence="7 15" id="KW-0269">Exonuclease</keyword>
<dbReference type="Pfam" id="PF00580">
    <property type="entry name" value="UvrD-helicase"/>
    <property type="match status" value="1"/>
</dbReference>
<organism evidence="20 21">
    <name type="scientific">Prauserella oleivorans</name>
    <dbReference type="NCBI Taxonomy" id="1478153"/>
    <lineage>
        <taxon>Bacteria</taxon>
        <taxon>Bacillati</taxon>
        <taxon>Actinomycetota</taxon>
        <taxon>Actinomycetes</taxon>
        <taxon>Pseudonocardiales</taxon>
        <taxon>Pseudonocardiaceae</taxon>
        <taxon>Prauserella</taxon>
    </lineage>
</organism>
<feature type="region of interest" description="Disordered" evidence="17">
    <location>
        <begin position="799"/>
        <end position="832"/>
    </location>
</feature>
<dbReference type="InterPro" id="IPR038726">
    <property type="entry name" value="PDDEXK_AddAB-type"/>
</dbReference>
<comment type="subunit">
    <text evidence="15">Heterotrimer of RecB, RecC and RecD. All subunits contribute to DNA-binding. Interacts with RecA.</text>
</comment>
<evidence type="ECO:0000256" key="8">
    <source>
        <dbReference type="ARBA" id="ARBA00022840"/>
    </source>
</evidence>
<feature type="domain" description="UvrD-like helicase C-terminal" evidence="19">
    <location>
        <begin position="357"/>
        <end position="623"/>
    </location>
</feature>
<comment type="catalytic activity">
    <reaction evidence="13 15">
        <text>Couples ATP hydrolysis with the unwinding of duplex DNA by translocating in the 3'-5' direction.</text>
        <dbReference type="EC" id="5.6.2.4"/>
    </reaction>
</comment>
<gene>
    <name evidence="15" type="primary">recB</name>
    <name evidence="20" type="ORF">ACFS2C_10525</name>
</gene>
<comment type="cofactor">
    <cofactor evidence="15">
        <name>Mg(2+)</name>
        <dbReference type="ChEBI" id="CHEBI:18420"/>
    </cofactor>
    <text evidence="15">Binds 1 Mg(2+) ion per subunit.</text>
</comment>
<comment type="domain">
    <text evidence="15">The C-terminal domain has nuclease activity and interacts with RecD. It interacts with RecA, facilitating its loading onto ssDNA.</text>
</comment>
<feature type="binding site" evidence="15">
    <location>
        <position position="973"/>
    </location>
    <ligand>
        <name>Mg(2+)</name>
        <dbReference type="ChEBI" id="CHEBI:18420"/>
    </ligand>
</feature>
<comment type="function">
    <text evidence="15">A helicase/nuclease that prepares dsDNA breaks (DSB) for recombinational DNA repair. Binds to DSBs and unwinds DNA via a highly rapid and processive ATP-dependent bidirectional helicase activity. Unwinds dsDNA until it encounters a Chi (crossover hotspot instigator) sequence from the 3' direction. Cuts ssDNA a few nucleotides 3' to the Chi site. The properties and activities of the enzyme are changed at Chi. The Chi-altered holoenzyme produces a long 3'-ssDNA overhang and facilitates RecA-binding to the ssDNA for homologous DNA recombination and repair. Holoenzyme degrades any linearized DNA that is unable to undergo homologous recombination. In the holoenzyme this subunit contributes ATPase, 3'-5' helicase, exonuclease activity and loads RecA onto ssDNA.</text>
</comment>
<keyword evidence="3 15" id="KW-0547">Nucleotide-binding</keyword>
<evidence type="ECO:0000256" key="17">
    <source>
        <dbReference type="SAM" id="MobiDB-lite"/>
    </source>
</evidence>
<dbReference type="InterPro" id="IPR000212">
    <property type="entry name" value="DNA_helicase_UvrD/REP"/>
</dbReference>
<keyword evidence="11 15" id="KW-0234">DNA repair</keyword>
<evidence type="ECO:0000256" key="3">
    <source>
        <dbReference type="ARBA" id="ARBA00022741"/>
    </source>
</evidence>
<dbReference type="Pfam" id="PF13361">
    <property type="entry name" value="UvrD_C"/>
    <property type="match status" value="1"/>
</dbReference>
<evidence type="ECO:0000313" key="21">
    <source>
        <dbReference type="Proteomes" id="UP001597478"/>
    </source>
</evidence>
<dbReference type="InterPro" id="IPR004586">
    <property type="entry name" value="RecB"/>
</dbReference>
<dbReference type="InterPro" id="IPR014016">
    <property type="entry name" value="UvrD-like_ATP-bd"/>
</dbReference>
<dbReference type="HAMAP" id="MF_01485">
    <property type="entry name" value="RecB"/>
    <property type="match status" value="1"/>
</dbReference>
<comment type="catalytic activity">
    <reaction evidence="15">
        <text>Exonucleolytic cleavage (in the presence of ATP) in either 5'- to 3'- or 3'- to 5'-direction to yield 5'-phosphooligonucleotides.</text>
        <dbReference type="EC" id="3.1.11.5"/>
    </reaction>
</comment>
<name>A0ABW5W7B7_9PSEU</name>
<feature type="region of interest" description="Nuclease activity, interacts with RecD and RecA" evidence="15">
    <location>
        <begin position="788"/>
        <end position="1090"/>
    </location>
</feature>
<evidence type="ECO:0000256" key="11">
    <source>
        <dbReference type="ARBA" id="ARBA00023204"/>
    </source>
</evidence>
<dbReference type="SUPFAM" id="SSF52980">
    <property type="entry name" value="Restriction endonuclease-like"/>
    <property type="match status" value="1"/>
</dbReference>
<feature type="binding site" evidence="15">
    <location>
        <position position="990"/>
    </location>
    <ligand>
        <name>Mg(2+)</name>
        <dbReference type="ChEBI" id="CHEBI:18420"/>
    </ligand>
</feature>